<dbReference type="Gene3D" id="2.40.160.90">
    <property type="match status" value="1"/>
</dbReference>
<dbReference type="AlphaFoldDB" id="A0A1Y0EB64"/>
<dbReference type="InterPro" id="IPR011250">
    <property type="entry name" value="OMP/PagP_B-barrel"/>
</dbReference>
<keyword evidence="1" id="KW-0732">Signal</keyword>
<reference evidence="3 4" key="1">
    <citation type="submission" date="2017-05" db="EMBL/GenBank/DDBJ databases">
        <title>Genome Sequence of Loktanella vestfoldensis Strain SMR4r Isolated from a Culture of the Diatom Skeletonema marinoi.</title>
        <authorList>
            <person name="Topel M."/>
            <person name="Pinder M.I.M."/>
            <person name="Johansson O.N."/>
            <person name="Kourtchenko O."/>
            <person name="Godhe A."/>
            <person name="Clarke A.K."/>
        </authorList>
    </citation>
    <scope>NUCLEOTIDE SEQUENCE [LARGE SCALE GENOMIC DNA]</scope>
    <source>
        <strain evidence="3 4">SMR4r</strain>
    </source>
</reference>
<accession>A0A1Y0EB64</accession>
<dbReference type="EMBL" id="CP021431">
    <property type="protein sequence ID" value="ARU00856.1"/>
    <property type="molecule type" value="Genomic_DNA"/>
</dbReference>
<dbReference type="Pfam" id="PF01298">
    <property type="entry name" value="TbpB_B_D"/>
    <property type="match status" value="1"/>
</dbReference>
<name>A0A1Y0EB64_9RHOB</name>
<sequence length="220" mass="22653">MSVKFVLTLTTLIGLAACGGGGGGGVAVPNSPQPTLIPLAAEGSYDGLRNTEATVLNRFYNVNGNQIRTRVAEMPTLGSVTYAGMAAFPTRNRTTTVITTNNNTTIRRPAPQIAARATMVADFANGTVSGTIDQFRDSANTALPGSLTLNAAPITGNTYARTTLSGTYPVNGTAQTITGVQHSGRFLGPDASGIEGTIGFFAPRAEGGEQLINGTVFVGR</sequence>
<feature type="signal peptide" evidence="1">
    <location>
        <begin position="1"/>
        <end position="16"/>
    </location>
</feature>
<dbReference type="PROSITE" id="PS51257">
    <property type="entry name" value="PROKAR_LIPOPROTEIN"/>
    <property type="match status" value="1"/>
</dbReference>
<organism evidence="3 4">
    <name type="scientific">Yoonia vestfoldensis</name>
    <dbReference type="NCBI Taxonomy" id="245188"/>
    <lineage>
        <taxon>Bacteria</taxon>
        <taxon>Pseudomonadati</taxon>
        <taxon>Pseudomonadota</taxon>
        <taxon>Alphaproteobacteria</taxon>
        <taxon>Rhodobacterales</taxon>
        <taxon>Paracoccaceae</taxon>
        <taxon>Yoonia</taxon>
    </lineage>
</organism>
<evidence type="ECO:0000313" key="4">
    <source>
        <dbReference type="Proteomes" id="UP000195273"/>
    </source>
</evidence>
<keyword evidence="4" id="KW-1185">Reference proteome</keyword>
<feature type="chain" id="PRO_5012440290" description="Transferrin-binding protein B C-lobe/N-lobe beta-barrel domain-containing protein" evidence="1">
    <location>
        <begin position="17"/>
        <end position="220"/>
    </location>
</feature>
<evidence type="ECO:0000256" key="1">
    <source>
        <dbReference type="SAM" id="SignalP"/>
    </source>
</evidence>
<dbReference type="SUPFAM" id="SSF56925">
    <property type="entry name" value="OMPA-like"/>
    <property type="match status" value="1"/>
</dbReference>
<gene>
    <name evidence="3" type="ORF">LOKVESSMR4R_01540</name>
</gene>
<dbReference type="InterPro" id="IPR001677">
    <property type="entry name" value="TbpB_B_D"/>
</dbReference>
<dbReference type="Proteomes" id="UP000195273">
    <property type="component" value="Chromosome"/>
</dbReference>
<evidence type="ECO:0000313" key="3">
    <source>
        <dbReference type="EMBL" id="ARU00856.1"/>
    </source>
</evidence>
<dbReference type="KEGG" id="lvs:LOKVESSMR4R_01540"/>
<feature type="domain" description="Transferrin-binding protein B C-lobe/N-lobe beta-barrel" evidence="2">
    <location>
        <begin position="74"/>
        <end position="198"/>
    </location>
</feature>
<proteinExistence type="predicted"/>
<protein>
    <recommendedName>
        <fullName evidence="2">Transferrin-binding protein B C-lobe/N-lobe beta-barrel domain-containing protein</fullName>
    </recommendedName>
</protein>
<evidence type="ECO:0000259" key="2">
    <source>
        <dbReference type="Pfam" id="PF01298"/>
    </source>
</evidence>